<dbReference type="Pfam" id="PF00041">
    <property type="entry name" value="fn3"/>
    <property type="match status" value="1"/>
</dbReference>
<evidence type="ECO:0000259" key="2">
    <source>
        <dbReference type="PROSITE" id="PS50853"/>
    </source>
</evidence>
<sequence>MVIQAWLSIFLMLIACCRCDPTASSAGIDAVLGYFCETAYQDPTDRSWTYGGVCYNFQHLQHVSSGKGADGDIFISDELKWVVLAWRGTEITSLSDVSADTNIRKVPCILNGQSCGTVHGGFYDAYNSTLRLWNIPQYSQYQFFITGHSLGGALAVLSAVDLQLRGYNITGVATFGQPRVGLQDFINYFNSLNIPFTRYVKTYEGQVDYITVAPPNWPNMNGSVQLLCYDCRWSVDFFNLLSLHGITGYADVLRLMSNSGSACTPGLFNLTYTPIKFYYDWTVSLNNLTRGSIVKATLLSTDSDTVAACIFSSNQVYAYTRAPCNNITSAVLFGKSNAYIYPSTKSATLTKDDTYRLILQNYNSVESARVNYTYLVILPVPSEPRNLSFISATANSVAIKWDAPLTTGVPESITLYYVSYVTASGDTGNVTIPGNFNSYNYTGLSPHVWHSFTVTAFNGRYWSAPSISFTGFTLHPAPPNALSTTRNVTRFLHVVNITLVGYDDNSWYYFSSGEDCLGAMNGKRRLNDSTAQVYVMLPDGTYSTCYGYSDAQYDAEFTVQASVPAFTVGAITTSQNTMAPTNGIQTTQDGVVAGGSKLEVTKFFTLCTMISIFGMIQ</sequence>
<dbReference type="EMBL" id="MDYQ01000080">
    <property type="protein sequence ID" value="PRP83560.1"/>
    <property type="molecule type" value="Genomic_DNA"/>
</dbReference>
<dbReference type="Gene3D" id="2.60.40.10">
    <property type="entry name" value="Immunoglobulins"/>
    <property type="match status" value="1"/>
</dbReference>
<dbReference type="SUPFAM" id="SSF49265">
    <property type="entry name" value="Fibronectin type III"/>
    <property type="match status" value="1"/>
</dbReference>
<reference evidence="3 4" key="1">
    <citation type="journal article" date="2018" name="Genome Biol. Evol.">
        <title>Multiple Roots of Fruiting Body Formation in Amoebozoa.</title>
        <authorList>
            <person name="Hillmann F."/>
            <person name="Forbes G."/>
            <person name="Novohradska S."/>
            <person name="Ferling I."/>
            <person name="Riege K."/>
            <person name="Groth M."/>
            <person name="Westermann M."/>
            <person name="Marz M."/>
            <person name="Spaller T."/>
            <person name="Winckler T."/>
            <person name="Schaap P."/>
            <person name="Glockner G."/>
        </authorList>
    </citation>
    <scope>NUCLEOTIDE SEQUENCE [LARGE SCALE GENOMIC DNA]</scope>
    <source>
        <strain evidence="3 4">Jena</strain>
    </source>
</reference>
<dbReference type="InterPro" id="IPR029058">
    <property type="entry name" value="AB_hydrolase_fold"/>
</dbReference>
<dbReference type="SUPFAM" id="SSF53474">
    <property type="entry name" value="alpha/beta-Hydrolases"/>
    <property type="match status" value="1"/>
</dbReference>
<dbReference type="InParanoid" id="A0A2P6NHX6"/>
<dbReference type="PROSITE" id="PS50853">
    <property type="entry name" value="FN3"/>
    <property type="match status" value="1"/>
</dbReference>
<evidence type="ECO:0000256" key="1">
    <source>
        <dbReference type="SAM" id="SignalP"/>
    </source>
</evidence>
<proteinExistence type="predicted"/>
<dbReference type="PANTHER" id="PTHR45856:SF24">
    <property type="entry name" value="FUNGAL LIPASE-LIKE DOMAIN-CONTAINING PROTEIN"/>
    <property type="match status" value="1"/>
</dbReference>
<dbReference type="Pfam" id="PF01764">
    <property type="entry name" value="Lipase_3"/>
    <property type="match status" value="1"/>
</dbReference>
<protein>
    <recommendedName>
        <fullName evidence="2">Fibronectin type-III domain-containing protein</fullName>
    </recommendedName>
</protein>
<evidence type="ECO:0000313" key="3">
    <source>
        <dbReference type="EMBL" id="PRP83560.1"/>
    </source>
</evidence>
<comment type="caution">
    <text evidence="3">The sequence shown here is derived from an EMBL/GenBank/DDBJ whole genome shotgun (WGS) entry which is preliminary data.</text>
</comment>
<gene>
    <name evidence="3" type="ORF">PROFUN_09109</name>
</gene>
<dbReference type="AlphaFoldDB" id="A0A2P6NHX6"/>
<dbReference type="FunCoup" id="A0A2P6NHX6">
    <property type="interactions" value="1"/>
</dbReference>
<dbReference type="InterPro" id="IPR051218">
    <property type="entry name" value="Sec_MonoDiacylglyc_Lipase"/>
</dbReference>
<dbReference type="InterPro" id="IPR013783">
    <property type="entry name" value="Ig-like_fold"/>
</dbReference>
<dbReference type="InterPro" id="IPR003961">
    <property type="entry name" value="FN3_dom"/>
</dbReference>
<accession>A0A2P6NHX6</accession>
<keyword evidence="4" id="KW-1185">Reference proteome</keyword>
<organism evidence="3 4">
    <name type="scientific">Planoprotostelium fungivorum</name>
    <dbReference type="NCBI Taxonomy" id="1890364"/>
    <lineage>
        <taxon>Eukaryota</taxon>
        <taxon>Amoebozoa</taxon>
        <taxon>Evosea</taxon>
        <taxon>Variosea</taxon>
        <taxon>Cavosteliida</taxon>
        <taxon>Cavosteliaceae</taxon>
        <taxon>Planoprotostelium</taxon>
    </lineage>
</organism>
<feature type="chain" id="PRO_5015162451" description="Fibronectin type-III domain-containing protein" evidence="1">
    <location>
        <begin position="20"/>
        <end position="617"/>
    </location>
</feature>
<feature type="signal peptide" evidence="1">
    <location>
        <begin position="1"/>
        <end position="19"/>
    </location>
</feature>
<dbReference type="CDD" id="cd00519">
    <property type="entry name" value="Lipase_3"/>
    <property type="match status" value="1"/>
</dbReference>
<dbReference type="Gene3D" id="3.40.50.1820">
    <property type="entry name" value="alpha/beta hydrolase"/>
    <property type="match status" value="1"/>
</dbReference>
<dbReference type="CDD" id="cd00063">
    <property type="entry name" value="FN3"/>
    <property type="match status" value="1"/>
</dbReference>
<dbReference type="InterPro" id="IPR002921">
    <property type="entry name" value="Fungal_lipase-type"/>
</dbReference>
<keyword evidence="1" id="KW-0732">Signal</keyword>
<evidence type="ECO:0000313" key="4">
    <source>
        <dbReference type="Proteomes" id="UP000241769"/>
    </source>
</evidence>
<feature type="domain" description="Fibronectin type-III" evidence="2">
    <location>
        <begin position="383"/>
        <end position="477"/>
    </location>
</feature>
<dbReference type="OrthoDB" id="18634at2759"/>
<dbReference type="Proteomes" id="UP000241769">
    <property type="component" value="Unassembled WGS sequence"/>
</dbReference>
<dbReference type="SMART" id="SM00060">
    <property type="entry name" value="FN3"/>
    <property type="match status" value="1"/>
</dbReference>
<dbReference type="GO" id="GO:0006629">
    <property type="term" value="P:lipid metabolic process"/>
    <property type="evidence" value="ECO:0007669"/>
    <property type="project" value="InterPro"/>
</dbReference>
<dbReference type="PANTHER" id="PTHR45856">
    <property type="entry name" value="ALPHA/BETA-HYDROLASES SUPERFAMILY PROTEIN"/>
    <property type="match status" value="1"/>
</dbReference>
<dbReference type="InterPro" id="IPR036116">
    <property type="entry name" value="FN3_sf"/>
</dbReference>
<name>A0A2P6NHX6_9EUKA</name>